<evidence type="ECO:0000256" key="2">
    <source>
        <dbReference type="ARBA" id="ARBA00023002"/>
    </source>
</evidence>
<dbReference type="PRINTS" id="PR00080">
    <property type="entry name" value="SDRFAMILY"/>
</dbReference>
<dbReference type="EMBL" id="QGDQ01000020">
    <property type="protein sequence ID" value="PWJ51801.1"/>
    <property type="molecule type" value="Genomic_DNA"/>
</dbReference>
<gene>
    <name evidence="3" type="ORF">BXY45_12079</name>
</gene>
<keyword evidence="2" id="KW-0560">Oxidoreductase</keyword>
<proteinExistence type="inferred from homology"/>
<keyword evidence="4" id="KW-1185">Reference proteome</keyword>
<reference evidence="3 4" key="1">
    <citation type="submission" date="2018-03" db="EMBL/GenBank/DDBJ databases">
        <title>Genomic Encyclopedia of Archaeal and Bacterial Type Strains, Phase II (KMG-II): from individual species to whole genera.</title>
        <authorList>
            <person name="Goeker M."/>
        </authorList>
    </citation>
    <scope>NUCLEOTIDE SEQUENCE [LARGE SCALE GENOMIC DNA]</scope>
    <source>
        <strain evidence="3 4">DSM 44889</strain>
    </source>
</reference>
<dbReference type="Gene3D" id="3.40.50.720">
    <property type="entry name" value="NAD(P)-binding Rossmann-like Domain"/>
    <property type="match status" value="1"/>
</dbReference>
<dbReference type="PRINTS" id="PR00081">
    <property type="entry name" value="GDHRDH"/>
</dbReference>
<organism evidence="3 4">
    <name type="scientific">Quadrisphaera granulorum</name>
    <dbReference type="NCBI Taxonomy" id="317664"/>
    <lineage>
        <taxon>Bacteria</taxon>
        <taxon>Bacillati</taxon>
        <taxon>Actinomycetota</taxon>
        <taxon>Actinomycetes</taxon>
        <taxon>Kineosporiales</taxon>
        <taxon>Kineosporiaceae</taxon>
        <taxon>Quadrisphaera</taxon>
    </lineage>
</organism>
<dbReference type="FunFam" id="3.40.50.720:FF:000084">
    <property type="entry name" value="Short-chain dehydrogenase reductase"/>
    <property type="match status" value="1"/>
</dbReference>
<accession>A0A316A1S3</accession>
<comment type="caution">
    <text evidence="3">The sequence shown here is derived from an EMBL/GenBank/DDBJ whole genome shotgun (WGS) entry which is preliminary data.</text>
</comment>
<dbReference type="SUPFAM" id="SSF51735">
    <property type="entry name" value="NAD(P)-binding Rossmann-fold domains"/>
    <property type="match status" value="1"/>
</dbReference>
<protein>
    <submittedName>
        <fullName evidence="3">NAD(P)-dependent dehydrogenase (Short-subunit alcohol dehydrogenase family)</fullName>
    </submittedName>
</protein>
<dbReference type="PANTHER" id="PTHR42760:SF115">
    <property type="entry name" value="3-OXOACYL-[ACYL-CARRIER-PROTEIN] REDUCTASE FABG"/>
    <property type="match status" value="1"/>
</dbReference>
<dbReference type="GO" id="GO:0016616">
    <property type="term" value="F:oxidoreductase activity, acting on the CH-OH group of donors, NAD or NADP as acceptor"/>
    <property type="evidence" value="ECO:0007669"/>
    <property type="project" value="TreeGrafter"/>
</dbReference>
<dbReference type="InterPro" id="IPR036291">
    <property type="entry name" value="NAD(P)-bd_dom_sf"/>
</dbReference>
<dbReference type="RefSeq" id="WP_245961851.1">
    <property type="nucleotide sequence ID" value="NZ_QGDQ01000020.1"/>
</dbReference>
<comment type="similarity">
    <text evidence="1">Belongs to the short-chain dehydrogenases/reductases (SDR) family.</text>
</comment>
<dbReference type="Pfam" id="PF13561">
    <property type="entry name" value="adh_short_C2"/>
    <property type="match status" value="1"/>
</dbReference>
<dbReference type="PANTHER" id="PTHR42760">
    <property type="entry name" value="SHORT-CHAIN DEHYDROGENASES/REDUCTASES FAMILY MEMBER"/>
    <property type="match status" value="1"/>
</dbReference>
<sequence>MALTAGSWGPFSLQGRTAVVTGGNQGLGRAFALGLAAAGARVAIVARDGARSQAFVDEAASQGVPLVRVDADLTVDDDVERAASECLAGLGGRIDVLVNNAGTCFHRSSWEVPDDEWSAVFDLNVRALWKTSLAVGRHMREAGGGSIVNIGSISGIIVNRPQDQAAYNASKAAVHQLTKSLAAEWAPHGIRVNALAPGYVRTAMAPVDEPRFRRQWIEDAPQQRAASPEEIAPSVVFLASDAASFITGTVLVADGGYTVY</sequence>
<evidence type="ECO:0000256" key="1">
    <source>
        <dbReference type="ARBA" id="ARBA00006484"/>
    </source>
</evidence>
<name>A0A316A1S3_9ACTN</name>
<dbReference type="Proteomes" id="UP000245469">
    <property type="component" value="Unassembled WGS sequence"/>
</dbReference>
<dbReference type="InterPro" id="IPR020904">
    <property type="entry name" value="Sc_DH/Rdtase_CS"/>
</dbReference>
<dbReference type="InterPro" id="IPR002347">
    <property type="entry name" value="SDR_fam"/>
</dbReference>
<dbReference type="AlphaFoldDB" id="A0A316A1S3"/>
<dbReference type="PROSITE" id="PS00061">
    <property type="entry name" value="ADH_SHORT"/>
    <property type="match status" value="1"/>
</dbReference>
<evidence type="ECO:0000313" key="4">
    <source>
        <dbReference type="Proteomes" id="UP000245469"/>
    </source>
</evidence>
<evidence type="ECO:0000313" key="3">
    <source>
        <dbReference type="EMBL" id="PWJ51801.1"/>
    </source>
</evidence>